<name>A0A8T2H8E0_ARASU</name>
<feature type="region of interest" description="Disordered" evidence="1">
    <location>
        <begin position="113"/>
        <end position="165"/>
    </location>
</feature>
<feature type="region of interest" description="Disordered" evidence="1">
    <location>
        <begin position="55"/>
        <end position="84"/>
    </location>
</feature>
<organism evidence="2 3">
    <name type="scientific">Arabidopsis suecica</name>
    <name type="common">Swedish thale-cress</name>
    <name type="synonym">Cardaminopsis suecica</name>
    <dbReference type="NCBI Taxonomy" id="45249"/>
    <lineage>
        <taxon>Eukaryota</taxon>
        <taxon>Viridiplantae</taxon>
        <taxon>Streptophyta</taxon>
        <taxon>Embryophyta</taxon>
        <taxon>Tracheophyta</taxon>
        <taxon>Spermatophyta</taxon>
        <taxon>Magnoliopsida</taxon>
        <taxon>eudicotyledons</taxon>
        <taxon>Gunneridae</taxon>
        <taxon>Pentapetalae</taxon>
        <taxon>rosids</taxon>
        <taxon>malvids</taxon>
        <taxon>Brassicales</taxon>
        <taxon>Brassicaceae</taxon>
        <taxon>Camelineae</taxon>
        <taxon>Arabidopsis</taxon>
    </lineage>
</organism>
<proteinExistence type="predicted"/>
<protein>
    <submittedName>
        <fullName evidence="2">Uncharacterized protein</fullName>
    </submittedName>
</protein>
<accession>A0A8T2H8E0</accession>
<dbReference type="PANTHER" id="PTHR35692:SF1">
    <property type="entry name" value="F26F24.11"/>
    <property type="match status" value="1"/>
</dbReference>
<keyword evidence="3" id="KW-1185">Reference proteome</keyword>
<evidence type="ECO:0000313" key="3">
    <source>
        <dbReference type="Proteomes" id="UP000694251"/>
    </source>
</evidence>
<comment type="caution">
    <text evidence="2">The sequence shown here is derived from an EMBL/GenBank/DDBJ whole genome shotgun (WGS) entry which is preliminary data.</text>
</comment>
<dbReference type="EMBL" id="JAEFBJ010000001">
    <property type="protein sequence ID" value="KAG7655292.1"/>
    <property type="molecule type" value="Genomic_DNA"/>
</dbReference>
<feature type="compositionally biased region" description="Low complexity" evidence="1">
    <location>
        <begin position="135"/>
        <end position="165"/>
    </location>
</feature>
<evidence type="ECO:0000256" key="1">
    <source>
        <dbReference type="SAM" id="MobiDB-lite"/>
    </source>
</evidence>
<feature type="non-terminal residue" evidence="2">
    <location>
        <position position="1"/>
    </location>
</feature>
<feature type="compositionally biased region" description="Polar residues" evidence="1">
    <location>
        <begin position="56"/>
        <end position="77"/>
    </location>
</feature>
<dbReference type="OrthoDB" id="1936256at2759"/>
<dbReference type="AlphaFoldDB" id="A0A8T2H8E0"/>
<reference evidence="2 3" key="1">
    <citation type="submission" date="2020-12" db="EMBL/GenBank/DDBJ databases">
        <title>Concerted genomic and epigenomic changes stabilize Arabidopsis allopolyploids.</title>
        <authorList>
            <person name="Chen Z."/>
        </authorList>
    </citation>
    <scope>NUCLEOTIDE SEQUENCE [LARGE SCALE GENOMIC DNA]</scope>
    <source>
        <strain evidence="2">As9502</strain>
        <tissue evidence="2">Leaf</tissue>
    </source>
</reference>
<sequence length="177" mass="19071">FFSGKDDLAVEELLSQAKDHYVLEQVAKINCAGFTDDSALPTNLETRLRRLKSLPVSRTDSVSSSPKKLLSHSNSMASHPEKKYRGNVSSVSSFSIQVGKSCPLDSSVEETHIFSKTKRNQSVKSRGGLEESSGSKRIGSSSSRFSCGNVSSTGSSSSRFSREGNISTATKTLKLPC</sequence>
<dbReference type="Proteomes" id="UP000694251">
    <property type="component" value="Chromosome 1"/>
</dbReference>
<gene>
    <name evidence="2" type="ORF">ISN44_As01g023770</name>
</gene>
<evidence type="ECO:0000313" key="2">
    <source>
        <dbReference type="EMBL" id="KAG7655292.1"/>
    </source>
</evidence>
<dbReference type="PANTHER" id="PTHR35692">
    <property type="entry name" value="F26F24.11"/>
    <property type="match status" value="1"/>
</dbReference>